<gene>
    <name evidence="1" type="ORF">GCM10010339_60680</name>
</gene>
<accession>A0A918YNL7</accession>
<protein>
    <submittedName>
        <fullName evidence="1">Uncharacterized protein</fullName>
    </submittedName>
</protein>
<dbReference type="AlphaFoldDB" id="A0A918YNL7"/>
<dbReference type="Proteomes" id="UP000655443">
    <property type="component" value="Unassembled WGS sequence"/>
</dbReference>
<sequence length="92" mass="9730">MKTGDRVWLRGNPGRHLSDARGDAIAFLVIAIETLPGHGTWYQLHTAHPAAQEIFGGWHTGLTLTRIPLTDRSSGAAAPRGVNAELAAAAPP</sequence>
<evidence type="ECO:0000313" key="2">
    <source>
        <dbReference type="Proteomes" id="UP000655443"/>
    </source>
</evidence>
<proteinExistence type="predicted"/>
<dbReference type="RefSeq" id="WP_189956809.1">
    <property type="nucleotide sequence ID" value="NZ_BMVG01000019.1"/>
</dbReference>
<dbReference type="EMBL" id="BMVG01000019">
    <property type="protein sequence ID" value="GHE09205.1"/>
    <property type="molecule type" value="Genomic_DNA"/>
</dbReference>
<keyword evidence="2" id="KW-1185">Reference proteome</keyword>
<reference evidence="1" key="1">
    <citation type="journal article" date="2014" name="Int. J. Syst. Evol. Microbiol.">
        <title>Complete genome sequence of Corynebacterium casei LMG S-19264T (=DSM 44701T), isolated from a smear-ripened cheese.</title>
        <authorList>
            <consortium name="US DOE Joint Genome Institute (JGI-PGF)"/>
            <person name="Walter F."/>
            <person name="Albersmeier A."/>
            <person name="Kalinowski J."/>
            <person name="Ruckert C."/>
        </authorList>
    </citation>
    <scope>NUCLEOTIDE SEQUENCE</scope>
    <source>
        <strain evidence="1">JCM 4714</strain>
    </source>
</reference>
<name>A0A918YNL7_9ACTN</name>
<evidence type="ECO:0000313" key="1">
    <source>
        <dbReference type="EMBL" id="GHE09205.1"/>
    </source>
</evidence>
<comment type="caution">
    <text evidence="1">The sequence shown here is derived from an EMBL/GenBank/DDBJ whole genome shotgun (WGS) entry which is preliminary data.</text>
</comment>
<organism evidence="1 2">
    <name type="scientific">Streptomyces alanosinicus</name>
    <dbReference type="NCBI Taxonomy" id="68171"/>
    <lineage>
        <taxon>Bacteria</taxon>
        <taxon>Bacillati</taxon>
        <taxon>Actinomycetota</taxon>
        <taxon>Actinomycetes</taxon>
        <taxon>Kitasatosporales</taxon>
        <taxon>Streptomycetaceae</taxon>
        <taxon>Streptomyces</taxon>
    </lineage>
</organism>
<reference evidence="1" key="2">
    <citation type="submission" date="2020-09" db="EMBL/GenBank/DDBJ databases">
        <authorList>
            <person name="Sun Q."/>
            <person name="Ohkuma M."/>
        </authorList>
    </citation>
    <scope>NUCLEOTIDE SEQUENCE</scope>
    <source>
        <strain evidence="1">JCM 4714</strain>
    </source>
</reference>